<dbReference type="EMBL" id="JAXOVC010000008">
    <property type="protein sequence ID" value="KAK4498031.1"/>
    <property type="molecule type" value="Genomic_DNA"/>
</dbReference>
<dbReference type="PANTHER" id="PTHR24148">
    <property type="entry name" value="ANKYRIN REPEAT DOMAIN-CONTAINING PROTEIN 39 HOMOLOG-RELATED"/>
    <property type="match status" value="1"/>
</dbReference>
<dbReference type="Pfam" id="PF26639">
    <property type="entry name" value="Het-6_barrel"/>
    <property type="match status" value="1"/>
</dbReference>
<protein>
    <recommendedName>
        <fullName evidence="2">Heterokaryon incompatibility domain-containing protein</fullName>
    </recommendedName>
</protein>
<sequence length="902" mass="102984">MESAYVYQRLSDAQLQIRLLHLHGSDDKDSPLTGSIETYDVPTNEPLTEPRFEALSYTWGTTTSEKGLIVNGKTLLVTENLASFLRVRRQQQQQELVFWIDAICINQQDMEEKSQQIPLMGFIYVLAFQATIWLGPSSSDSDEGMEWLDQLGRDSPYAKMPLLSSKSLRAVQGILLRPWWTRIWIIQEIVAGGFHARMHRMTLLCGEQTIAWMNLVIAAARMRAYQDDQRQLFPNIDRILELDALRDSPLGLRLAGPHCVYIDRSLYSPMVMLARCRRYDSTNPRDKVYAIYNLIAETIPGLDKPDYETSVENVYTNLAVSQYKQGDLELLRQCGSSSLQAPSWVPDWSVKLRCRPLPTGPGLYFDVPWWSDPPADSAPQIQEYGPYRDALAEPNRGRIVPGYSFRGYQFHGYNVFDKQWAFEKAHRLERLRLSLQERNLTFEFEALSPSTDTSSRPSTDELAEYHEIRSALVRDVYDCVSKRILEDKEGAHPLRRGELVTEREQKTKLLKSLDDPSSPYEAGGEVPFEVVFDRRLCEANVSGILWDTVDTVHTEPFPDNIEETWQNATLFMMAVGLCKALATTHQAARKRYPDIRSRMMAFWSTSFAGQLLLVDQSIIQVFGGDNMMDYMNWLPEIDSTWSSGTPPWTPTTSGLIHLQQIIQHQRDALALTHLKTFALTDWLSGPSSEEGESDGDRSHENSDIQDLFPVGQGANYEEELGRLASLWHQQPYDLYHRPFRLLNVVPDPFWKDRKEHDDLARRKTLAHKATPILSPGPGIQPGSAEYKEFEKIAQRVCESEKNDISLDPPGILEAGMEQYALGRRFFVTEKGYFGLGPENIRPGDRVAVLFGLSVPLALREHEENGCRSRTVLGETYVHDIMDGEVVDQWRVHLVEDENIVLR</sequence>
<evidence type="ECO:0000313" key="4">
    <source>
        <dbReference type="Proteomes" id="UP001305779"/>
    </source>
</evidence>
<evidence type="ECO:0000259" key="2">
    <source>
        <dbReference type="Pfam" id="PF06985"/>
    </source>
</evidence>
<gene>
    <name evidence="3" type="ORF">PRZ48_010687</name>
</gene>
<dbReference type="PANTHER" id="PTHR24148:SF73">
    <property type="entry name" value="HET DOMAIN PROTEIN (AFU_ORTHOLOGUE AFUA_8G01020)"/>
    <property type="match status" value="1"/>
</dbReference>
<evidence type="ECO:0000313" key="3">
    <source>
        <dbReference type="EMBL" id="KAK4498031.1"/>
    </source>
</evidence>
<proteinExistence type="predicted"/>
<evidence type="ECO:0000256" key="1">
    <source>
        <dbReference type="SAM" id="MobiDB-lite"/>
    </source>
</evidence>
<reference evidence="3 4" key="1">
    <citation type="journal article" date="2023" name="G3 (Bethesda)">
        <title>A chromosome-level genome assembly of Zasmidium syzygii isolated from banana leaves.</title>
        <authorList>
            <person name="van Westerhoven A.C."/>
            <person name="Mehrabi R."/>
            <person name="Talebi R."/>
            <person name="Steentjes M.B.F."/>
            <person name="Corcolon B."/>
            <person name="Chong P.A."/>
            <person name="Kema G.H.J."/>
            <person name="Seidl M.F."/>
        </authorList>
    </citation>
    <scope>NUCLEOTIDE SEQUENCE [LARGE SCALE GENOMIC DNA]</scope>
    <source>
        <strain evidence="3 4">P124</strain>
    </source>
</reference>
<keyword evidence="4" id="KW-1185">Reference proteome</keyword>
<comment type="caution">
    <text evidence="3">The sequence shown here is derived from an EMBL/GenBank/DDBJ whole genome shotgun (WGS) entry which is preliminary data.</text>
</comment>
<dbReference type="Proteomes" id="UP001305779">
    <property type="component" value="Unassembled WGS sequence"/>
</dbReference>
<accession>A0ABR0E9D8</accession>
<dbReference type="Pfam" id="PF06985">
    <property type="entry name" value="HET"/>
    <property type="match status" value="1"/>
</dbReference>
<dbReference type="InterPro" id="IPR010730">
    <property type="entry name" value="HET"/>
</dbReference>
<feature type="domain" description="Heterokaryon incompatibility" evidence="2">
    <location>
        <begin position="52"/>
        <end position="188"/>
    </location>
</feature>
<name>A0ABR0E9D8_ZASCE</name>
<feature type="region of interest" description="Disordered" evidence="1">
    <location>
        <begin position="684"/>
        <end position="709"/>
    </location>
</feature>
<dbReference type="InterPro" id="IPR052895">
    <property type="entry name" value="HetReg/Transcr_Mod"/>
</dbReference>
<organism evidence="3 4">
    <name type="scientific">Zasmidium cellare</name>
    <name type="common">Wine cellar mold</name>
    <name type="synonym">Racodium cellare</name>
    <dbReference type="NCBI Taxonomy" id="395010"/>
    <lineage>
        <taxon>Eukaryota</taxon>
        <taxon>Fungi</taxon>
        <taxon>Dikarya</taxon>
        <taxon>Ascomycota</taxon>
        <taxon>Pezizomycotina</taxon>
        <taxon>Dothideomycetes</taxon>
        <taxon>Dothideomycetidae</taxon>
        <taxon>Mycosphaerellales</taxon>
        <taxon>Mycosphaerellaceae</taxon>
        <taxon>Zasmidium</taxon>
    </lineage>
</organism>